<feature type="compositionally biased region" description="Low complexity" evidence="8">
    <location>
        <begin position="558"/>
        <end position="579"/>
    </location>
</feature>
<dbReference type="Pfam" id="PF04082">
    <property type="entry name" value="Fungal_trans"/>
    <property type="match status" value="1"/>
</dbReference>
<dbReference type="PANTHER" id="PTHR31313">
    <property type="entry name" value="TY1 ENHANCER ACTIVATOR"/>
    <property type="match status" value="1"/>
</dbReference>
<organism evidence="10 11">
    <name type="scientific">Diplodia intermedia</name>
    <dbReference type="NCBI Taxonomy" id="856260"/>
    <lineage>
        <taxon>Eukaryota</taxon>
        <taxon>Fungi</taxon>
        <taxon>Dikarya</taxon>
        <taxon>Ascomycota</taxon>
        <taxon>Pezizomycotina</taxon>
        <taxon>Dothideomycetes</taxon>
        <taxon>Dothideomycetes incertae sedis</taxon>
        <taxon>Botryosphaeriales</taxon>
        <taxon>Botryosphaeriaceae</taxon>
        <taxon>Diplodia</taxon>
    </lineage>
</organism>
<dbReference type="SMART" id="SM00066">
    <property type="entry name" value="GAL4"/>
    <property type="match status" value="1"/>
</dbReference>
<keyword evidence="5" id="KW-0238">DNA-binding</keyword>
<dbReference type="InterPro" id="IPR001138">
    <property type="entry name" value="Zn2Cys6_DnaBD"/>
</dbReference>
<evidence type="ECO:0000313" key="10">
    <source>
        <dbReference type="EMBL" id="KAL1648414.1"/>
    </source>
</evidence>
<dbReference type="PANTHER" id="PTHR31313:SF79">
    <property type="entry name" value="C6 FINGER DOMAIN-CONTAINING PROTEIN"/>
    <property type="match status" value="1"/>
</dbReference>
<dbReference type="Gene3D" id="4.10.240.10">
    <property type="entry name" value="Zn(2)-C6 fungal-type DNA-binding domain"/>
    <property type="match status" value="1"/>
</dbReference>
<dbReference type="InterPro" id="IPR007219">
    <property type="entry name" value="XnlR_reg_dom"/>
</dbReference>
<dbReference type="InterPro" id="IPR036864">
    <property type="entry name" value="Zn2-C6_fun-type_DNA-bd_sf"/>
</dbReference>
<sequence length="586" mass="65158">MAAFRELRPSSDHAHPEEAQPSSAASSEAGGTNDPHSANPARVRKRRAPAHVSQNACTNCKRARAKCDGQEPEPCSRCLTRELGDQCHYEVHVKTAKEEMVRRIKSLEHQNAELQGSVKERDGQIEAILEALRTGERGSEVVARLRAGQSSQELVGWLGGPLVGDFDRLSPGSEISVPDVAQDYDDPSQTHVGSRSPDGDSRSRWTFANPQLTDHLIALFFTWVHPIHMLFSEYYFMRSFSDGHRDYCSPAMVNMMCAMGCHYHTDPSGNERQSRVLQKRFFERGIAEVAKEDPRSLTCVTTYALLFLVELGCNQARNASSHLRLAAENVAALNRAAYAPAASEITARGIHTLCALWASLTIHYHVTFCQLYRPILELAEIPETTRARLISITTQSALDGLQLLQRYRSLYTHRYQNPLLAFCIVHICETLLRAGRDQKRAVQFALEATHESLAGFTYVGPLQFMFCQTAEEECVSLPEDTRQLMGGRTSYGPEEMLDACERVTFTQPYQMLRHRVDRNLGVEFEREWKQAIPVEVHGVAGTSQWVGGGIGSRDAGLMAQRSESTSSSTSGGSSARSMQINSVVNP</sequence>
<feature type="region of interest" description="Disordered" evidence="8">
    <location>
        <begin position="179"/>
        <end position="203"/>
    </location>
</feature>
<feature type="compositionally biased region" description="Basic and acidic residues" evidence="8">
    <location>
        <begin position="1"/>
        <end position="18"/>
    </location>
</feature>
<evidence type="ECO:0000256" key="1">
    <source>
        <dbReference type="ARBA" id="ARBA00004123"/>
    </source>
</evidence>
<feature type="domain" description="Zn(2)-C6 fungal-type" evidence="9">
    <location>
        <begin position="56"/>
        <end position="89"/>
    </location>
</feature>
<evidence type="ECO:0000256" key="5">
    <source>
        <dbReference type="ARBA" id="ARBA00023125"/>
    </source>
</evidence>
<proteinExistence type="predicted"/>
<name>A0ABR3U0R1_9PEZI</name>
<gene>
    <name evidence="10" type="ORF">SLS58_002168</name>
</gene>
<dbReference type="PROSITE" id="PS50048">
    <property type="entry name" value="ZN2_CY6_FUNGAL_2"/>
    <property type="match status" value="1"/>
</dbReference>
<evidence type="ECO:0000256" key="4">
    <source>
        <dbReference type="ARBA" id="ARBA00023015"/>
    </source>
</evidence>
<dbReference type="Pfam" id="PF00172">
    <property type="entry name" value="Zn_clus"/>
    <property type="match status" value="1"/>
</dbReference>
<keyword evidence="3" id="KW-0862">Zinc</keyword>
<comment type="subcellular location">
    <subcellularLocation>
        <location evidence="1">Nucleus</location>
    </subcellularLocation>
</comment>
<reference evidence="10 11" key="1">
    <citation type="journal article" date="2023" name="Plant Dis.">
        <title>First Report of Diplodia intermedia Causing Canker and Dieback Diseases on Apple Trees in Canada.</title>
        <authorList>
            <person name="Ellouze W."/>
            <person name="Ilyukhin E."/>
            <person name="Sulman M."/>
            <person name="Ali S."/>
        </authorList>
    </citation>
    <scope>NUCLEOTIDE SEQUENCE [LARGE SCALE GENOMIC DNA]</scope>
    <source>
        <strain evidence="10 11">M45-28</strain>
    </source>
</reference>
<feature type="region of interest" description="Disordered" evidence="8">
    <location>
        <begin position="551"/>
        <end position="586"/>
    </location>
</feature>
<evidence type="ECO:0000256" key="2">
    <source>
        <dbReference type="ARBA" id="ARBA00022723"/>
    </source>
</evidence>
<accession>A0ABR3U0R1</accession>
<evidence type="ECO:0000256" key="6">
    <source>
        <dbReference type="ARBA" id="ARBA00023163"/>
    </source>
</evidence>
<evidence type="ECO:0000256" key="8">
    <source>
        <dbReference type="SAM" id="MobiDB-lite"/>
    </source>
</evidence>
<keyword evidence="7" id="KW-0539">Nucleus</keyword>
<evidence type="ECO:0000256" key="3">
    <source>
        <dbReference type="ARBA" id="ARBA00022833"/>
    </source>
</evidence>
<keyword evidence="2" id="KW-0479">Metal-binding</keyword>
<feature type="region of interest" description="Disordered" evidence="8">
    <location>
        <begin position="1"/>
        <end position="55"/>
    </location>
</feature>
<dbReference type="Proteomes" id="UP001521184">
    <property type="component" value="Unassembled WGS sequence"/>
</dbReference>
<dbReference type="InterPro" id="IPR051615">
    <property type="entry name" value="Transcr_Regulatory_Elem"/>
</dbReference>
<comment type="caution">
    <text evidence="10">The sequence shown here is derived from an EMBL/GenBank/DDBJ whole genome shotgun (WGS) entry which is preliminary data.</text>
</comment>
<dbReference type="PROSITE" id="PS00463">
    <property type="entry name" value="ZN2_CY6_FUNGAL_1"/>
    <property type="match status" value="1"/>
</dbReference>
<protein>
    <recommendedName>
        <fullName evidence="9">Zn(2)-C6 fungal-type domain-containing protein</fullName>
    </recommendedName>
</protein>
<evidence type="ECO:0000313" key="11">
    <source>
        <dbReference type="Proteomes" id="UP001521184"/>
    </source>
</evidence>
<evidence type="ECO:0000256" key="7">
    <source>
        <dbReference type="ARBA" id="ARBA00023242"/>
    </source>
</evidence>
<dbReference type="EMBL" id="JAKEKT020000009">
    <property type="protein sequence ID" value="KAL1648414.1"/>
    <property type="molecule type" value="Genomic_DNA"/>
</dbReference>
<dbReference type="CDD" id="cd00067">
    <property type="entry name" value="GAL4"/>
    <property type="match status" value="1"/>
</dbReference>
<dbReference type="CDD" id="cd12148">
    <property type="entry name" value="fungal_TF_MHR"/>
    <property type="match status" value="1"/>
</dbReference>
<keyword evidence="4" id="KW-0805">Transcription regulation</keyword>
<feature type="compositionally biased region" description="Low complexity" evidence="8">
    <location>
        <begin position="19"/>
        <end position="29"/>
    </location>
</feature>
<keyword evidence="6" id="KW-0804">Transcription</keyword>
<dbReference type="SUPFAM" id="SSF57701">
    <property type="entry name" value="Zn2/Cys6 DNA-binding domain"/>
    <property type="match status" value="1"/>
</dbReference>
<keyword evidence="11" id="KW-1185">Reference proteome</keyword>
<evidence type="ECO:0000259" key="9">
    <source>
        <dbReference type="PROSITE" id="PS50048"/>
    </source>
</evidence>